<evidence type="ECO:0000313" key="3">
    <source>
        <dbReference type="Proteomes" id="UP000222106"/>
    </source>
</evidence>
<keyword evidence="3" id="KW-1185">Reference proteome</keyword>
<dbReference type="EMBL" id="PDJI01000004">
    <property type="protein sequence ID" value="PFG38222.1"/>
    <property type="molecule type" value="Genomic_DNA"/>
</dbReference>
<dbReference type="InterPro" id="IPR020471">
    <property type="entry name" value="AKR"/>
</dbReference>
<gene>
    <name evidence="2" type="ORF">ATJ97_0694</name>
</gene>
<evidence type="ECO:0000313" key="2">
    <source>
        <dbReference type="EMBL" id="PFG38222.1"/>
    </source>
</evidence>
<dbReference type="Gene3D" id="3.20.20.100">
    <property type="entry name" value="NADP-dependent oxidoreductase domain"/>
    <property type="match status" value="1"/>
</dbReference>
<dbReference type="PRINTS" id="PR00069">
    <property type="entry name" value="ALDKETRDTASE"/>
</dbReference>
<accession>A0A2A9EIY2</accession>
<dbReference type="PANTHER" id="PTHR43364">
    <property type="entry name" value="NADH-SPECIFIC METHYLGLYOXAL REDUCTASE-RELATED"/>
    <property type="match status" value="1"/>
</dbReference>
<dbReference type="OrthoDB" id="9768793at2"/>
<organism evidence="2 3">
    <name type="scientific">Georgenia soli</name>
    <dbReference type="NCBI Taxonomy" id="638953"/>
    <lineage>
        <taxon>Bacteria</taxon>
        <taxon>Bacillati</taxon>
        <taxon>Actinomycetota</taxon>
        <taxon>Actinomycetes</taxon>
        <taxon>Micrococcales</taxon>
        <taxon>Bogoriellaceae</taxon>
        <taxon>Georgenia</taxon>
    </lineage>
</organism>
<dbReference type="GO" id="GO:0016491">
    <property type="term" value="F:oxidoreductase activity"/>
    <property type="evidence" value="ECO:0007669"/>
    <property type="project" value="InterPro"/>
</dbReference>
<dbReference type="RefSeq" id="WP_098482534.1">
    <property type="nucleotide sequence ID" value="NZ_PDJI01000004.1"/>
</dbReference>
<protein>
    <submittedName>
        <fullName evidence="2">Aryl-alcohol dehydrogenase-like predicted oxidoreductase</fullName>
    </submittedName>
</protein>
<dbReference type="AlphaFoldDB" id="A0A2A9EIY2"/>
<feature type="domain" description="NADP-dependent oxidoreductase" evidence="1">
    <location>
        <begin position="16"/>
        <end position="305"/>
    </location>
</feature>
<reference evidence="2 3" key="1">
    <citation type="submission" date="2017-10" db="EMBL/GenBank/DDBJ databases">
        <title>Sequencing the genomes of 1000 actinobacteria strains.</title>
        <authorList>
            <person name="Klenk H.-P."/>
        </authorList>
    </citation>
    <scope>NUCLEOTIDE SEQUENCE [LARGE SCALE GENOMIC DNA]</scope>
    <source>
        <strain evidence="2 3">DSM 21838</strain>
    </source>
</reference>
<dbReference type="GO" id="GO:0005829">
    <property type="term" value="C:cytosol"/>
    <property type="evidence" value="ECO:0007669"/>
    <property type="project" value="TreeGrafter"/>
</dbReference>
<dbReference type="PANTHER" id="PTHR43364:SF18">
    <property type="entry name" value="OXIDOREDUCTASE"/>
    <property type="match status" value="1"/>
</dbReference>
<name>A0A2A9EIY2_9MICO</name>
<dbReference type="Pfam" id="PF00248">
    <property type="entry name" value="Aldo_ket_red"/>
    <property type="match status" value="1"/>
</dbReference>
<dbReference type="PROSITE" id="PS00062">
    <property type="entry name" value="ALDOKETO_REDUCTASE_2"/>
    <property type="match status" value="1"/>
</dbReference>
<dbReference type="InterPro" id="IPR018170">
    <property type="entry name" value="Aldo/ket_reductase_CS"/>
</dbReference>
<dbReference type="SUPFAM" id="SSF51430">
    <property type="entry name" value="NAD(P)-linked oxidoreductase"/>
    <property type="match status" value="1"/>
</dbReference>
<comment type="caution">
    <text evidence="2">The sequence shown here is derived from an EMBL/GenBank/DDBJ whole genome shotgun (WGS) entry which is preliminary data.</text>
</comment>
<dbReference type="Proteomes" id="UP000222106">
    <property type="component" value="Unassembled WGS sequence"/>
</dbReference>
<evidence type="ECO:0000259" key="1">
    <source>
        <dbReference type="Pfam" id="PF00248"/>
    </source>
</evidence>
<dbReference type="InterPro" id="IPR036812">
    <property type="entry name" value="NAD(P)_OxRdtase_dom_sf"/>
</dbReference>
<dbReference type="InterPro" id="IPR023210">
    <property type="entry name" value="NADP_OxRdtase_dom"/>
</dbReference>
<sequence>MQQRRVGRTGLTVSSIGLGTMTWGRDTDEHDAAEQLEVFLEAGGTLLDTAATYGAGASEALIGKLLGASVDRQDVVLVSKAGVRSRRTADGGGVVDASRGSLLDSLDDSLDRLGTDHLDLWLVQTPDPATPLEETLGALEHAVATGRTRYVGLSNYPAWTTAQAATMLAPPSGPGLAAVEVEYSLLQRGVEREVVPAAGALGAGLLAWSPLGRGVLTGKYRATVPASSRAASPHLRGFVEPYLNDRSHGVVEAVTTAAAGLGRTPLEVALAWVRDAPGVSCAIAGARTAGQLRGVLAAVDLELPAPIRSVLDEVTAPEIGYPERF</sequence>
<dbReference type="InterPro" id="IPR050523">
    <property type="entry name" value="AKR_Detox_Biosynth"/>
</dbReference>
<proteinExistence type="predicted"/>